<evidence type="ECO:0000313" key="1">
    <source>
        <dbReference type="EMBL" id="KAF4976594.1"/>
    </source>
</evidence>
<gene>
    <name evidence="1" type="ORF">FZEAL_6772</name>
</gene>
<organism evidence="1 2">
    <name type="scientific">Fusarium zealandicum</name>
    <dbReference type="NCBI Taxonomy" id="1053134"/>
    <lineage>
        <taxon>Eukaryota</taxon>
        <taxon>Fungi</taxon>
        <taxon>Dikarya</taxon>
        <taxon>Ascomycota</taxon>
        <taxon>Pezizomycotina</taxon>
        <taxon>Sordariomycetes</taxon>
        <taxon>Hypocreomycetidae</taxon>
        <taxon>Hypocreales</taxon>
        <taxon>Nectriaceae</taxon>
        <taxon>Fusarium</taxon>
        <taxon>Fusarium staphyleae species complex</taxon>
    </lineage>
</organism>
<evidence type="ECO:0000313" key="2">
    <source>
        <dbReference type="Proteomes" id="UP000635477"/>
    </source>
</evidence>
<reference evidence="1" key="2">
    <citation type="submission" date="2020-05" db="EMBL/GenBank/DDBJ databases">
        <authorList>
            <person name="Kim H.-S."/>
            <person name="Proctor R.H."/>
            <person name="Brown D.W."/>
        </authorList>
    </citation>
    <scope>NUCLEOTIDE SEQUENCE</scope>
    <source>
        <strain evidence="1">NRRL 22465</strain>
    </source>
</reference>
<dbReference type="AlphaFoldDB" id="A0A8H4XJJ8"/>
<accession>A0A8H4XJJ8</accession>
<protein>
    <submittedName>
        <fullName evidence="1">Uncharacterized protein</fullName>
    </submittedName>
</protein>
<sequence>MEPVHPHEHNKHEHAVERKHPRLLAHEVPVVALYELDHSEQAAHPDQQPQSDGVCLPSHPRVGCMRRWIPEHALVKDTSGDDEAAKEKELDKEATHDEVFANLLHILVDCHHIPPPIEELASGMETWPGRDAYRMTGAAAKSRRRTQRPW</sequence>
<dbReference type="Proteomes" id="UP000635477">
    <property type="component" value="Unassembled WGS sequence"/>
</dbReference>
<keyword evidence="2" id="KW-1185">Reference proteome</keyword>
<comment type="caution">
    <text evidence="1">The sequence shown here is derived from an EMBL/GenBank/DDBJ whole genome shotgun (WGS) entry which is preliminary data.</text>
</comment>
<dbReference type="EMBL" id="JABEYC010000517">
    <property type="protein sequence ID" value="KAF4976594.1"/>
    <property type="molecule type" value="Genomic_DNA"/>
</dbReference>
<proteinExistence type="predicted"/>
<name>A0A8H4XJJ8_9HYPO</name>
<reference evidence="1" key="1">
    <citation type="journal article" date="2020" name="BMC Genomics">
        <title>Correction to: Identification and distribution of gene clusters required for synthesis of sphingolipid metabolism inhibitors in diverse species of the filamentous fungus Fusarium.</title>
        <authorList>
            <person name="Kim H.S."/>
            <person name="Lohmar J.M."/>
            <person name="Busman M."/>
            <person name="Brown D.W."/>
            <person name="Naumann T.A."/>
            <person name="Divon H.H."/>
            <person name="Lysoe E."/>
            <person name="Uhlig S."/>
            <person name="Proctor R.H."/>
        </authorList>
    </citation>
    <scope>NUCLEOTIDE SEQUENCE</scope>
    <source>
        <strain evidence="1">NRRL 22465</strain>
    </source>
</reference>